<proteinExistence type="inferred from homology"/>
<dbReference type="Proteomes" id="UP000217301">
    <property type="component" value="Chromosome"/>
</dbReference>
<evidence type="ECO:0000256" key="3">
    <source>
        <dbReference type="ARBA" id="ARBA00008273"/>
    </source>
</evidence>
<evidence type="ECO:0000256" key="4">
    <source>
        <dbReference type="ARBA" id="ARBA00012339"/>
    </source>
</evidence>
<dbReference type="InterPro" id="IPR020557">
    <property type="entry name" value="Fumarate_lyase_CS"/>
</dbReference>
<dbReference type="GO" id="GO:0004018">
    <property type="term" value="F:N6-(1,2-dicarboxyethyl)AMP AMP-lyase (fumarate-forming) activity"/>
    <property type="evidence" value="ECO:0007669"/>
    <property type="project" value="UniProtKB-UniRule"/>
</dbReference>
<comment type="pathway">
    <text evidence="1 13">Purine metabolism; IMP biosynthesis via de novo pathway; 5-amino-1-(5-phospho-D-ribosyl)imidazole-4-carboxamide from 5-amino-1-(5-phospho-D-ribosyl)imidazole-4-carboxylate: step 2/2.</text>
</comment>
<evidence type="ECO:0000256" key="2">
    <source>
        <dbReference type="ARBA" id="ARBA00004734"/>
    </source>
</evidence>
<dbReference type="FunFam" id="1.20.200.10:FF:000004">
    <property type="entry name" value="Adenylosuccinate lyase"/>
    <property type="match status" value="1"/>
</dbReference>
<dbReference type="Gene3D" id="1.20.200.10">
    <property type="entry name" value="Fumarase/aspartase (Central domain)"/>
    <property type="match status" value="1"/>
</dbReference>
<evidence type="ECO:0000256" key="1">
    <source>
        <dbReference type="ARBA" id="ARBA00004706"/>
    </source>
</evidence>
<dbReference type="GO" id="GO:0006188">
    <property type="term" value="P:IMP biosynthetic process"/>
    <property type="evidence" value="ECO:0007669"/>
    <property type="project" value="InterPro"/>
</dbReference>
<evidence type="ECO:0000313" key="18">
    <source>
        <dbReference type="Proteomes" id="UP000217301"/>
    </source>
</evidence>
<dbReference type="AlphaFoldDB" id="A0AAX2IAG4"/>
<evidence type="ECO:0000256" key="10">
    <source>
        <dbReference type="ARBA" id="ARBA00030717"/>
    </source>
</evidence>
<dbReference type="EMBL" id="CP022385">
    <property type="protein sequence ID" value="ATA84781.1"/>
    <property type="molecule type" value="Genomic_DNA"/>
</dbReference>
<dbReference type="EC" id="4.3.2.2" evidence="4 12"/>
<dbReference type="KEGG" id="cspu:CGC55_09795"/>
<dbReference type="Gene3D" id="1.10.40.30">
    <property type="entry name" value="Fumarase/aspartase (C-terminal domain)"/>
    <property type="match status" value="1"/>
</dbReference>
<dbReference type="Pfam" id="PF00206">
    <property type="entry name" value="Lyase_1"/>
    <property type="match status" value="1"/>
</dbReference>
<dbReference type="RefSeq" id="WP_002679354.1">
    <property type="nucleotide sequence ID" value="NZ_CP022385.1"/>
</dbReference>
<dbReference type="SUPFAM" id="SSF48557">
    <property type="entry name" value="L-aspartase-like"/>
    <property type="match status" value="1"/>
</dbReference>
<dbReference type="InterPro" id="IPR000362">
    <property type="entry name" value="Fumarate_lyase_fam"/>
</dbReference>
<reference evidence="17 19" key="3">
    <citation type="submission" date="2018-06" db="EMBL/GenBank/DDBJ databases">
        <authorList>
            <consortium name="Pathogen Informatics"/>
            <person name="Doyle S."/>
        </authorList>
    </citation>
    <scope>NUCLEOTIDE SEQUENCE [LARGE SCALE GENOMIC DNA]</scope>
    <source>
        <strain evidence="17 19">NCTC11653</strain>
    </source>
</reference>
<name>A0AAX2IAG4_CAPSP</name>
<comment type="function">
    <text evidence="9">Catalyzes two reactions in de novo purine nucleotide biosynthesis. Catalyzes the breakdown of 5-aminoimidazole- (N-succinylocarboxamide) ribotide (SAICAR or 2-[5-amino-1-(5-phospho-beta-D-ribosyl)imidazole-4-carboxamido]succinate) to 5-aminoimidazole-4-carboxamide ribotide (AICAR or 5-amino-1-(5-phospho-beta-D-ribosyl)imidazole-4-carboxamide) and fumarate, and of adenylosuccinate (ADS or N(6)-(1,2-dicarboxyethyl)-AMP) to adenosine monophosphate (AMP) and fumarate.</text>
</comment>
<dbReference type="PANTHER" id="PTHR43411">
    <property type="entry name" value="ADENYLOSUCCINATE LYASE"/>
    <property type="match status" value="1"/>
</dbReference>
<reference evidence="18" key="2">
    <citation type="submission" date="2017-06" db="EMBL/GenBank/DDBJ databases">
        <title>Capnocytophaga spp. assemblies.</title>
        <authorList>
            <person name="Gulvik C.A."/>
        </authorList>
    </citation>
    <scope>NUCLEOTIDE SEQUENCE [LARGE SCALE GENOMIC DNA]</scope>
    <source>
        <strain evidence="18">KC1668</strain>
    </source>
</reference>
<dbReference type="PANTHER" id="PTHR43411:SF1">
    <property type="entry name" value="ADENYLOSUCCINATE LYASE"/>
    <property type="match status" value="1"/>
</dbReference>
<evidence type="ECO:0000256" key="12">
    <source>
        <dbReference type="NCBIfam" id="TIGR00928"/>
    </source>
</evidence>
<dbReference type="EMBL" id="UAVP01000008">
    <property type="protein sequence ID" value="SQA75427.1"/>
    <property type="molecule type" value="Genomic_DNA"/>
</dbReference>
<keyword evidence="7 13" id="KW-0456">Lyase</keyword>
<dbReference type="Proteomes" id="UP000249902">
    <property type="component" value="Unassembled WGS sequence"/>
</dbReference>
<keyword evidence="6 13" id="KW-0658">Purine biosynthesis</keyword>
<evidence type="ECO:0000256" key="8">
    <source>
        <dbReference type="ARBA" id="ARBA00024477"/>
    </source>
</evidence>
<dbReference type="Gene3D" id="1.10.275.10">
    <property type="entry name" value="Fumarase/aspartase (N-terminal domain)"/>
    <property type="match status" value="1"/>
</dbReference>
<dbReference type="InterPro" id="IPR047136">
    <property type="entry name" value="PurB_bact"/>
</dbReference>
<evidence type="ECO:0000256" key="5">
    <source>
        <dbReference type="ARBA" id="ARBA00017058"/>
    </source>
</evidence>
<dbReference type="InterPro" id="IPR004769">
    <property type="entry name" value="Pur_lyase"/>
</dbReference>
<evidence type="ECO:0000259" key="14">
    <source>
        <dbReference type="Pfam" id="PF00206"/>
    </source>
</evidence>
<dbReference type="InterPro" id="IPR013539">
    <property type="entry name" value="PurB_C"/>
</dbReference>
<comment type="catalytic activity">
    <reaction evidence="8">
        <text>(2S)-2-[5-amino-1-(5-phospho-beta-D-ribosyl)imidazole-4-carboxamido]succinate = 5-amino-1-(5-phospho-beta-D-ribosyl)imidazole-4-carboxamide + fumarate</text>
        <dbReference type="Rhea" id="RHEA:23920"/>
        <dbReference type="ChEBI" id="CHEBI:29806"/>
        <dbReference type="ChEBI" id="CHEBI:58443"/>
        <dbReference type="ChEBI" id="CHEBI:58475"/>
        <dbReference type="EC" id="4.3.2.2"/>
    </reaction>
    <physiologicalReaction direction="left-to-right" evidence="8">
        <dbReference type="Rhea" id="RHEA:23921"/>
    </physiologicalReaction>
</comment>
<comment type="similarity">
    <text evidence="3 13">Belongs to the lyase 1 family. Adenylosuccinate lyase subfamily.</text>
</comment>
<evidence type="ECO:0000313" key="17">
    <source>
        <dbReference type="EMBL" id="SQA75427.1"/>
    </source>
</evidence>
<evidence type="ECO:0000256" key="6">
    <source>
        <dbReference type="ARBA" id="ARBA00022755"/>
    </source>
</evidence>
<evidence type="ECO:0000256" key="9">
    <source>
        <dbReference type="ARBA" id="ARBA00025012"/>
    </source>
</evidence>
<comment type="catalytic activity">
    <reaction evidence="11">
        <text>N(6)-(1,2-dicarboxyethyl)-AMP = fumarate + AMP</text>
        <dbReference type="Rhea" id="RHEA:16853"/>
        <dbReference type="ChEBI" id="CHEBI:29806"/>
        <dbReference type="ChEBI" id="CHEBI:57567"/>
        <dbReference type="ChEBI" id="CHEBI:456215"/>
        <dbReference type="EC" id="4.3.2.2"/>
    </reaction>
    <physiologicalReaction direction="left-to-right" evidence="11">
        <dbReference type="Rhea" id="RHEA:16854"/>
    </physiologicalReaction>
</comment>
<dbReference type="CDD" id="cd01598">
    <property type="entry name" value="PurB"/>
    <property type="match status" value="1"/>
</dbReference>
<evidence type="ECO:0000313" key="19">
    <source>
        <dbReference type="Proteomes" id="UP000249902"/>
    </source>
</evidence>
<dbReference type="NCBIfam" id="TIGR00928">
    <property type="entry name" value="purB"/>
    <property type="match status" value="1"/>
</dbReference>
<dbReference type="InterPro" id="IPR024083">
    <property type="entry name" value="Fumarase/histidase_N"/>
</dbReference>
<dbReference type="Pfam" id="PF08328">
    <property type="entry name" value="ASL_C"/>
    <property type="match status" value="1"/>
</dbReference>
<dbReference type="InterPro" id="IPR008948">
    <property type="entry name" value="L-Aspartase-like"/>
</dbReference>
<dbReference type="NCBIfam" id="NF006764">
    <property type="entry name" value="PRK09285.1"/>
    <property type="match status" value="1"/>
</dbReference>
<sequence length="443" mass="50320">MLKAISPIDGRYADKTTSLVPFFSEMALIRYRVQVEVEYFIALCELPLPQLAAFPKEKYTDLRKLYQNFTEEEALKVKEIEQTTNHDVKAVEYFIKEAFDYLQLQPYKEFIHFGLTSQDINNTAIPLSIKEAVQQVYLPALEQLLSKLRSLVAQWEDVPLLARTHGQPASPTRLGKEFEVFVVRMEQQLQTLIAVPYAAKFGGATGNYNAHKVAYPNIDWKAFGTRFVEEILVLHHSFPTTQIEHYDHLAALFDALKRINTILIDLNRDIWTYISMDYFKQQIKAGEVGSSAMPHKVNPIDFENSEGNLGIANALLEHLSAKLPISRLQRDLTDSTVLRNVGVPFGHILIALQSTLKGLNKLLLNEDKIRQDLQDHWAVVAEAIQTILRREGYPNPYEALKALTRTNTAITAETISSFIDTLEVSEDVKAELKVITPENYTGV</sequence>
<dbReference type="PRINTS" id="PR00149">
    <property type="entry name" value="FUMRATELYASE"/>
</dbReference>
<dbReference type="InterPro" id="IPR022761">
    <property type="entry name" value="Fumarate_lyase_N"/>
</dbReference>
<evidence type="ECO:0000259" key="15">
    <source>
        <dbReference type="Pfam" id="PF08328"/>
    </source>
</evidence>
<protein>
    <recommendedName>
        <fullName evidence="5 12">Adenylosuccinate lyase</fullName>
        <shortName evidence="13">ASL</shortName>
        <ecNumber evidence="4 12">4.3.2.2</ecNumber>
    </recommendedName>
    <alternativeName>
        <fullName evidence="10 13">Adenylosuccinase</fullName>
    </alternativeName>
</protein>
<organism evidence="17 19">
    <name type="scientific">Capnocytophaga sputigena</name>
    <dbReference type="NCBI Taxonomy" id="1019"/>
    <lineage>
        <taxon>Bacteria</taxon>
        <taxon>Pseudomonadati</taxon>
        <taxon>Bacteroidota</taxon>
        <taxon>Flavobacteriia</taxon>
        <taxon>Flavobacteriales</taxon>
        <taxon>Flavobacteriaceae</taxon>
        <taxon>Capnocytophaga</taxon>
    </lineage>
</organism>
<evidence type="ECO:0000256" key="11">
    <source>
        <dbReference type="ARBA" id="ARBA00049115"/>
    </source>
</evidence>
<evidence type="ECO:0000256" key="7">
    <source>
        <dbReference type="ARBA" id="ARBA00023239"/>
    </source>
</evidence>
<feature type="domain" description="Adenylosuccinate lyase PurB C-terminal" evidence="15">
    <location>
        <begin position="326"/>
        <end position="441"/>
    </location>
</feature>
<evidence type="ECO:0000313" key="16">
    <source>
        <dbReference type="EMBL" id="ATA84781.1"/>
    </source>
</evidence>
<evidence type="ECO:0000256" key="13">
    <source>
        <dbReference type="RuleBase" id="RU361172"/>
    </source>
</evidence>
<gene>
    <name evidence="17" type="primary">purB</name>
    <name evidence="16" type="ORF">CGC55_09795</name>
    <name evidence="17" type="ORF">NCTC11653_01332</name>
</gene>
<accession>A0AAX2IAG4</accession>
<reference evidence="16" key="1">
    <citation type="journal article" date="2017" name="Genome Announc.">
        <title>Twelve Complete Reference Genomes of Clinical Isolates in the Capnocytophaga Genus.</title>
        <authorList>
            <person name="Villarma A."/>
            <person name="Gulvik C.A."/>
            <person name="Rowe L.A."/>
            <person name="Sheth M."/>
            <person name="Juieng P."/>
            <person name="Nicholson A.C."/>
            <person name="Loparev V.N."/>
            <person name="McQuiston J.R."/>
        </authorList>
    </citation>
    <scope>NUCLEOTIDE SEQUENCE</scope>
    <source>
        <strain evidence="16">KC1668</strain>
    </source>
</reference>
<dbReference type="PROSITE" id="PS00163">
    <property type="entry name" value="FUMARATE_LYASES"/>
    <property type="match status" value="1"/>
</dbReference>
<keyword evidence="18" id="KW-1185">Reference proteome</keyword>
<comment type="pathway">
    <text evidence="2 13">Purine metabolism; AMP biosynthesis via de novo pathway; AMP from IMP: step 2/2.</text>
</comment>
<feature type="domain" description="Fumarate lyase N-terminal" evidence="14">
    <location>
        <begin position="10"/>
        <end position="307"/>
    </location>
</feature>